<evidence type="ECO:0000256" key="1">
    <source>
        <dbReference type="SAM" id="MobiDB-lite"/>
    </source>
</evidence>
<evidence type="ECO:0000313" key="4">
    <source>
        <dbReference type="Proteomes" id="UP001316189"/>
    </source>
</evidence>
<organism evidence="3 4">
    <name type="scientific">Cellulomonas chengniuliangii</name>
    <dbReference type="NCBI Taxonomy" id="2968084"/>
    <lineage>
        <taxon>Bacteria</taxon>
        <taxon>Bacillati</taxon>
        <taxon>Actinomycetota</taxon>
        <taxon>Actinomycetes</taxon>
        <taxon>Micrococcales</taxon>
        <taxon>Cellulomonadaceae</taxon>
        <taxon>Cellulomonas</taxon>
    </lineage>
</organism>
<dbReference type="SUPFAM" id="SSF54593">
    <property type="entry name" value="Glyoxalase/Bleomycin resistance protein/Dihydroxybiphenyl dioxygenase"/>
    <property type="match status" value="1"/>
</dbReference>
<dbReference type="InterPro" id="IPR029068">
    <property type="entry name" value="Glyas_Bleomycin-R_OHBP_Dase"/>
</dbReference>
<dbReference type="Proteomes" id="UP001316189">
    <property type="component" value="Chromosome"/>
</dbReference>
<feature type="domain" description="Glyoxalase/fosfomycin resistance/dioxygenase" evidence="2">
    <location>
        <begin position="24"/>
        <end position="141"/>
    </location>
</feature>
<evidence type="ECO:0000259" key="2">
    <source>
        <dbReference type="Pfam" id="PF00903"/>
    </source>
</evidence>
<gene>
    <name evidence="3" type="ORF">NP064_00210</name>
</gene>
<dbReference type="InterPro" id="IPR004360">
    <property type="entry name" value="Glyas_Fos-R_dOase_dom"/>
</dbReference>
<accession>A0ABY5L0F3</accession>
<dbReference type="Gene3D" id="3.30.720.110">
    <property type="match status" value="1"/>
</dbReference>
<dbReference type="Gene3D" id="3.30.720.120">
    <property type="match status" value="1"/>
</dbReference>
<sequence length="150" mass="15484">MSADENETQTPPPGHRPAPGVWPTLSYRDADAAISYLADVVGFVVSEVHRGDPDRPVEHAELLWPFGGGIMLGTDQPDGRWSGAVGGPGTSTAYLAAPVSVVADVAGRVAGAGWTISQPLADTGYGAVGFTFLDPEGNAWNLGTYLGSGF</sequence>
<proteinExistence type="predicted"/>
<reference evidence="3 4" key="1">
    <citation type="submission" date="2022-07" db="EMBL/GenBank/DDBJ databases">
        <title>Novel species in genus cellulomonas.</title>
        <authorList>
            <person name="Ye L."/>
        </authorList>
    </citation>
    <scope>NUCLEOTIDE SEQUENCE [LARGE SCALE GENOMIC DNA]</scope>
    <source>
        <strain evidence="4">zg-Y338</strain>
    </source>
</reference>
<keyword evidence="4" id="KW-1185">Reference proteome</keyword>
<protein>
    <submittedName>
        <fullName evidence="3">Glyoxalase</fullName>
    </submittedName>
</protein>
<evidence type="ECO:0000313" key="3">
    <source>
        <dbReference type="EMBL" id="UUI75393.1"/>
    </source>
</evidence>
<dbReference type="RefSeq" id="WP_227568528.1">
    <property type="nucleotide sequence ID" value="NZ_CP101988.1"/>
</dbReference>
<name>A0ABY5L0F3_9CELL</name>
<feature type="region of interest" description="Disordered" evidence="1">
    <location>
        <begin position="1"/>
        <end position="22"/>
    </location>
</feature>
<dbReference type="EMBL" id="CP101988">
    <property type="protein sequence ID" value="UUI75393.1"/>
    <property type="molecule type" value="Genomic_DNA"/>
</dbReference>
<dbReference type="Pfam" id="PF00903">
    <property type="entry name" value="Glyoxalase"/>
    <property type="match status" value="1"/>
</dbReference>